<dbReference type="RefSeq" id="WP_135327190.1">
    <property type="nucleotide sequence ID" value="NZ_SRJC01000001.1"/>
</dbReference>
<evidence type="ECO:0000313" key="2">
    <source>
        <dbReference type="EMBL" id="TGB04915.1"/>
    </source>
</evidence>
<sequence length="177" mass="20455">MVYLVIVFSVLLLMLLLRLYIRRFIPIVLLTGLVVGVAYFVFSQSQVVTTKDLYPELYNPEYDIQEVTIQVNDPREFRTVVVKEMSTEDKEQIHELLQDFSDVKVRLDDERGIRKYSLKFSLEKPTQTGSNFEYVNVNIGEDFVSSNPILNDTDHLEALRALEEDDALSWTIVEEGG</sequence>
<dbReference type="AlphaFoldDB" id="A0A4Z0H7F5"/>
<dbReference type="STRING" id="192814.GCA_900166575_01946"/>
<protein>
    <submittedName>
        <fullName evidence="2">Uncharacterized protein</fullName>
    </submittedName>
</protein>
<comment type="caution">
    <text evidence="2">The sequence shown here is derived from an EMBL/GenBank/DDBJ whole genome shotgun (WGS) entry which is preliminary data.</text>
</comment>
<name>A0A4Z0H7F5_9BACI</name>
<dbReference type="EMBL" id="SRJC01000001">
    <property type="protein sequence ID" value="TGB04915.1"/>
    <property type="molecule type" value="Genomic_DNA"/>
</dbReference>
<keyword evidence="1" id="KW-0812">Transmembrane</keyword>
<proteinExistence type="predicted"/>
<keyword evidence="1" id="KW-0472">Membrane</keyword>
<organism evidence="2 3">
    <name type="scientific">Halobacillus salinus</name>
    <dbReference type="NCBI Taxonomy" id="192814"/>
    <lineage>
        <taxon>Bacteria</taxon>
        <taxon>Bacillati</taxon>
        <taxon>Bacillota</taxon>
        <taxon>Bacilli</taxon>
        <taxon>Bacillales</taxon>
        <taxon>Bacillaceae</taxon>
        <taxon>Halobacillus</taxon>
    </lineage>
</organism>
<feature type="transmembrane region" description="Helical" evidence="1">
    <location>
        <begin position="20"/>
        <end position="42"/>
    </location>
</feature>
<evidence type="ECO:0000313" key="3">
    <source>
        <dbReference type="Proteomes" id="UP000297982"/>
    </source>
</evidence>
<reference evidence="2 3" key="1">
    <citation type="journal article" date="2003" name="Int. J. Syst. Evol. Microbiol.">
        <title>Halobacillus salinus sp. nov., isolated from a salt lake on the coast of the East Sea in Korea.</title>
        <authorList>
            <person name="Yoon J.H."/>
            <person name="Kang K.H."/>
            <person name="Park Y.H."/>
        </authorList>
    </citation>
    <scope>NUCLEOTIDE SEQUENCE [LARGE SCALE GENOMIC DNA]</scope>
    <source>
        <strain evidence="2 3">HSL-3</strain>
    </source>
</reference>
<keyword evidence="1" id="KW-1133">Transmembrane helix</keyword>
<gene>
    <name evidence="2" type="ORF">E4663_07955</name>
</gene>
<evidence type="ECO:0000256" key="1">
    <source>
        <dbReference type="SAM" id="Phobius"/>
    </source>
</evidence>
<dbReference type="Proteomes" id="UP000297982">
    <property type="component" value="Unassembled WGS sequence"/>
</dbReference>
<keyword evidence="3" id="KW-1185">Reference proteome</keyword>
<accession>A0A4Z0H7F5</accession>